<dbReference type="Proteomes" id="UP000218231">
    <property type="component" value="Unassembled WGS sequence"/>
</dbReference>
<gene>
    <name evidence="2" type="ORF">WR25_26930</name>
</gene>
<name>A0A2A2JV26_9BILA</name>
<sequence length="132" mass="15353">MPGDRKVGRERERNEERGRTGVDRKEARSEKRPAQKDKAAAEIGEGLQTCRRAKSNNEANSLFRAFRRIGNQFETNFQTLLILAVMFFVWYKTMGGHFWNMAILVNELSMNWMNWQRSIDRLIDGDKGTANL</sequence>
<evidence type="ECO:0000313" key="2">
    <source>
        <dbReference type="EMBL" id="PAV65470.1"/>
    </source>
</evidence>
<comment type="caution">
    <text evidence="2">The sequence shown here is derived from an EMBL/GenBank/DDBJ whole genome shotgun (WGS) entry which is preliminary data.</text>
</comment>
<protein>
    <submittedName>
        <fullName evidence="2">Uncharacterized protein</fullName>
    </submittedName>
</protein>
<reference evidence="2 3" key="1">
    <citation type="journal article" date="2017" name="Curr. Biol.">
        <title>Genome architecture and evolution of a unichromosomal asexual nematode.</title>
        <authorList>
            <person name="Fradin H."/>
            <person name="Zegar C."/>
            <person name="Gutwein M."/>
            <person name="Lucas J."/>
            <person name="Kovtun M."/>
            <person name="Corcoran D."/>
            <person name="Baugh L.R."/>
            <person name="Kiontke K."/>
            <person name="Gunsalus K."/>
            <person name="Fitch D.H."/>
            <person name="Piano F."/>
        </authorList>
    </citation>
    <scope>NUCLEOTIDE SEQUENCE [LARGE SCALE GENOMIC DNA]</scope>
    <source>
        <strain evidence="2">PF1309</strain>
    </source>
</reference>
<feature type="region of interest" description="Disordered" evidence="1">
    <location>
        <begin position="1"/>
        <end position="41"/>
    </location>
</feature>
<feature type="compositionally biased region" description="Basic and acidic residues" evidence="1">
    <location>
        <begin position="1"/>
        <end position="40"/>
    </location>
</feature>
<evidence type="ECO:0000256" key="1">
    <source>
        <dbReference type="SAM" id="MobiDB-lite"/>
    </source>
</evidence>
<keyword evidence="3" id="KW-1185">Reference proteome</keyword>
<accession>A0A2A2JV26</accession>
<organism evidence="2 3">
    <name type="scientific">Diploscapter pachys</name>
    <dbReference type="NCBI Taxonomy" id="2018661"/>
    <lineage>
        <taxon>Eukaryota</taxon>
        <taxon>Metazoa</taxon>
        <taxon>Ecdysozoa</taxon>
        <taxon>Nematoda</taxon>
        <taxon>Chromadorea</taxon>
        <taxon>Rhabditida</taxon>
        <taxon>Rhabditina</taxon>
        <taxon>Rhabditomorpha</taxon>
        <taxon>Rhabditoidea</taxon>
        <taxon>Rhabditidae</taxon>
        <taxon>Diploscapter</taxon>
    </lineage>
</organism>
<dbReference type="AlphaFoldDB" id="A0A2A2JV26"/>
<proteinExistence type="predicted"/>
<evidence type="ECO:0000313" key="3">
    <source>
        <dbReference type="Proteomes" id="UP000218231"/>
    </source>
</evidence>
<dbReference type="EMBL" id="LIAE01010207">
    <property type="protein sequence ID" value="PAV65470.1"/>
    <property type="molecule type" value="Genomic_DNA"/>
</dbReference>